<feature type="compositionally biased region" description="Polar residues" evidence="1">
    <location>
        <begin position="134"/>
        <end position="154"/>
    </location>
</feature>
<protein>
    <submittedName>
        <fullName evidence="4">Amidase</fullName>
    </submittedName>
</protein>
<accession>A0A261G757</accession>
<feature type="compositionally biased region" description="Low complexity" evidence="1">
    <location>
        <begin position="22"/>
        <end position="32"/>
    </location>
</feature>
<comment type="caution">
    <text evidence="4">The sequence shown here is derived from an EMBL/GenBank/DDBJ whole genome shotgun (WGS) entry which is preliminary data.</text>
</comment>
<name>A0A261G757_9BIFI</name>
<proteinExistence type="predicted"/>
<evidence type="ECO:0000256" key="1">
    <source>
        <dbReference type="SAM" id="MobiDB-lite"/>
    </source>
</evidence>
<dbReference type="Pfam" id="PF05257">
    <property type="entry name" value="CHAP"/>
    <property type="match status" value="1"/>
</dbReference>
<feature type="domain" description="Peptidase C51" evidence="3">
    <location>
        <begin position="209"/>
        <end position="337"/>
    </location>
</feature>
<keyword evidence="2" id="KW-0472">Membrane</keyword>
<dbReference type="InterPro" id="IPR038765">
    <property type="entry name" value="Papain-like_cys_pep_sf"/>
</dbReference>
<feature type="compositionally biased region" description="Basic and acidic residues" evidence="1">
    <location>
        <begin position="155"/>
        <end position="169"/>
    </location>
</feature>
<dbReference type="OrthoDB" id="3240061at2"/>
<dbReference type="AlphaFoldDB" id="A0A261G757"/>
<dbReference type="Gene3D" id="3.90.1720.10">
    <property type="entry name" value="endopeptidase domain like (from Nostoc punctiforme)"/>
    <property type="match status" value="1"/>
</dbReference>
<reference evidence="4 5" key="1">
    <citation type="journal article" date="2017" name="BMC Genomics">
        <title>Comparative genomic and phylogenomic analyses of the Bifidobacteriaceae family.</title>
        <authorList>
            <person name="Lugli G.A."/>
            <person name="Milani C."/>
            <person name="Turroni F."/>
            <person name="Duranti S."/>
            <person name="Mancabelli L."/>
            <person name="Mangifesta M."/>
            <person name="Ferrario C."/>
            <person name="Modesto M."/>
            <person name="Mattarelli P."/>
            <person name="Jiri K."/>
            <person name="van Sinderen D."/>
            <person name="Ventura M."/>
        </authorList>
    </citation>
    <scope>NUCLEOTIDE SEQUENCE [LARGE SCALE GENOMIC DNA]</scope>
    <source>
        <strain evidence="4 5">LMG 28769</strain>
    </source>
</reference>
<dbReference type="SUPFAM" id="SSF54001">
    <property type="entry name" value="Cysteine proteinases"/>
    <property type="match status" value="1"/>
</dbReference>
<dbReference type="Proteomes" id="UP000216451">
    <property type="component" value="Unassembled WGS sequence"/>
</dbReference>
<keyword evidence="2" id="KW-1133">Transmembrane helix</keyword>
<dbReference type="GeneID" id="98295991"/>
<dbReference type="EMBL" id="MWXA01000005">
    <property type="protein sequence ID" value="OZG67249.1"/>
    <property type="molecule type" value="Genomic_DNA"/>
</dbReference>
<feature type="region of interest" description="Disordered" evidence="1">
    <location>
        <begin position="134"/>
        <end position="182"/>
    </location>
</feature>
<feature type="transmembrane region" description="Helical" evidence="2">
    <location>
        <begin position="104"/>
        <end position="124"/>
    </location>
</feature>
<keyword evidence="2" id="KW-0812">Transmembrane</keyword>
<gene>
    <name evidence="4" type="ORF">BAQU_1322</name>
</gene>
<organism evidence="4 5">
    <name type="scientific">Bifidobacterium aquikefiri</name>
    <dbReference type="NCBI Taxonomy" id="1653207"/>
    <lineage>
        <taxon>Bacteria</taxon>
        <taxon>Bacillati</taxon>
        <taxon>Actinomycetota</taxon>
        <taxon>Actinomycetes</taxon>
        <taxon>Bifidobacteriales</taxon>
        <taxon>Bifidobacteriaceae</taxon>
        <taxon>Bifidobacterium</taxon>
    </lineage>
</organism>
<evidence type="ECO:0000256" key="2">
    <source>
        <dbReference type="SAM" id="Phobius"/>
    </source>
</evidence>
<evidence type="ECO:0000313" key="4">
    <source>
        <dbReference type="EMBL" id="OZG67249.1"/>
    </source>
</evidence>
<feature type="region of interest" description="Disordered" evidence="1">
    <location>
        <begin position="19"/>
        <end position="51"/>
    </location>
</feature>
<evidence type="ECO:0000313" key="5">
    <source>
        <dbReference type="Proteomes" id="UP000216451"/>
    </source>
</evidence>
<sequence length="338" mass="36012">MRHASHGKASSEVLRNVKTTGSRHSAAHSAAHGVSRKAHGSHSSRVLSQRQSSSAQLVPALAAGSSLNLSQIELAVTTRLNQMSPVTRRSFREAARRKTRKSQMMAGTALAALFGTAATAMVVLGPNDQTLVAHASQTSSSQTITDASNGTSQEDVSRSESRAALDKETVSTNGGTGSWAMSDDKVDVSKLSRSKAQNSTVANLMDADASVVPAGFNADHATGDTGNAYEFSQCTWWVYTRRHQLGLPVGSHFGNAYQWATSAKALGYWVDNTPRHVGDIIVFRQGQEASSTAYGHVAIVEKINADGSIVTSESGEVMAGKTYSRTLANVHDFEYIHY</sequence>
<keyword evidence="5" id="KW-1185">Reference proteome</keyword>
<dbReference type="InterPro" id="IPR007921">
    <property type="entry name" value="CHAP_dom"/>
</dbReference>
<dbReference type="PROSITE" id="PS50911">
    <property type="entry name" value="CHAP"/>
    <property type="match status" value="1"/>
</dbReference>
<dbReference type="RefSeq" id="WP_094693811.1">
    <property type="nucleotide sequence ID" value="NZ_CALENZ010000045.1"/>
</dbReference>
<evidence type="ECO:0000259" key="3">
    <source>
        <dbReference type="PROSITE" id="PS50911"/>
    </source>
</evidence>